<reference evidence="4 5" key="1">
    <citation type="submission" date="2023-01" db="EMBL/GenBank/DDBJ databases">
        <title>Analysis of 21 Apiospora genomes using comparative genomics revels a genus with tremendous synthesis potential of carbohydrate active enzymes and secondary metabolites.</title>
        <authorList>
            <person name="Sorensen T."/>
        </authorList>
    </citation>
    <scope>NUCLEOTIDE SEQUENCE [LARGE SCALE GENOMIC DNA]</scope>
    <source>
        <strain evidence="4 5">CBS 20057</strain>
    </source>
</reference>
<accession>A0ABR1SA45</accession>
<sequence length="1148" mass="126063">MPPKANNNRPARRNTRSSTHAGDLTPAESNARQASVVRRAAEEAESRNRGERAIDAIMNVRQTNPAGLSAAHASAVYGKNTYSANPGRASVSRVVKAVDEAAEDEAFEAQIFGTKKKKKTAMGRSSSSSLRKAMSDAAADMTRHKTKDDVDNTDLSPVDTAGADFELNSADAAEHDYYDDEEENHGRRTNGQEPVRGPLGLVRPPLDPSRPPHLSGNRNNYTGQTTDRNFSSTTFLDPGSTTYNGLRPPSEPPSSLRSKYGIPTGRASSEPYSPGRPDTSRSFIQESDLYGDASVHTPAPISGTRKPFQPSPLGVSSETAGNAEPPSVKGVSSLMKPQKQPSSQAGQLKPPAPQAKPPAPQAKPPAPQAKPSAPQAKPSAPQAKPSAPQAKPPAAQSKPPAAQAKPNSAWNNKKRPEGLTSLDQEKTRQPIVGPHTPHIPHLGDKLSPPPSMSFTAEAKDDDNSKENEDPYRDPEEAAELRNRMRYNKHPQVLYPNGVPVLMTENITPEEQKEVSEMRRRFQNPNVATGTLGMASRPPAQNPLPTSQKPVPSSASQPIANQYPENAKPISQEVPVSTGTQRPVKPVQGGKKPVHTPSNPTGAVPGRVPRRGTTSNQTPVSPSRSWWQLPQFLWPIPLDIVKDFLKLLLMFGGTVFALMFFIQLASHLQDYTTNSGISWNVWPGVRDSFAGLIPAVRNPLGDVDARSLVERLDNFESRLNELGAIVAEFPSKCYLKVDPKGKTHVPEDFWHAVKDRIQAETGTVVNLRDTTEPLPAHFWTALKRLVDGKTLAIPDAEPHMGKKLLNGWESWLRQNSETVSKLLGPDMTEKELKAHLEQLAKDGGGNVVVSKDQFAKQVQKELEAYKKEYQQELREIQERNGKIEEALANAQNNPPQGMSRQEIKDLVDTWAKKAVADAKFEAMAQTGIKTRLDDHLANQVNFLAIGSGAVIDPTYTSPMWRIPAKPLKSKAWMQRDGYKPQPALNALQHWTDEGQCFCAGNDRNTLSVLLSRDITPQHLLVEHILPGATLDPEAMPREIEVWAYFEELNLRTSINSWSTTQFPDTPEEKTLNSGFVKIGHFIYRQQNTGDKRGMQLFKLSSELAGLGAVSHHVVIRAVSNYGADHTCFYRLRLFGDVRQEDMDSEKSRA</sequence>
<feature type="compositionally biased region" description="Pro residues" evidence="2">
    <location>
        <begin position="350"/>
        <end position="368"/>
    </location>
</feature>
<organism evidence="4 5">
    <name type="scientific">Apiospora marii</name>
    <dbReference type="NCBI Taxonomy" id="335849"/>
    <lineage>
        <taxon>Eukaryota</taxon>
        <taxon>Fungi</taxon>
        <taxon>Dikarya</taxon>
        <taxon>Ascomycota</taxon>
        <taxon>Pezizomycotina</taxon>
        <taxon>Sordariomycetes</taxon>
        <taxon>Xylariomycetidae</taxon>
        <taxon>Amphisphaeriales</taxon>
        <taxon>Apiosporaceae</taxon>
        <taxon>Apiospora</taxon>
    </lineage>
</organism>
<dbReference type="InterPro" id="IPR012919">
    <property type="entry name" value="SUN_dom"/>
</dbReference>
<feature type="compositionally biased region" description="Polar residues" evidence="2">
    <location>
        <begin position="611"/>
        <end position="622"/>
    </location>
</feature>
<feature type="region of interest" description="Disordered" evidence="2">
    <location>
        <begin position="1"/>
        <end position="52"/>
    </location>
</feature>
<feature type="coiled-coil region" evidence="1">
    <location>
        <begin position="854"/>
        <end position="892"/>
    </location>
</feature>
<comment type="caution">
    <text evidence="4">The sequence shown here is derived from an EMBL/GenBank/DDBJ whole genome shotgun (WGS) entry which is preliminary data.</text>
</comment>
<feature type="compositionally biased region" description="Low complexity" evidence="2">
    <location>
        <begin position="369"/>
        <end position="406"/>
    </location>
</feature>
<proteinExistence type="predicted"/>
<feature type="compositionally biased region" description="Basic and acidic residues" evidence="2">
    <location>
        <begin position="457"/>
        <end position="482"/>
    </location>
</feature>
<feature type="compositionally biased region" description="Basic and acidic residues" evidence="2">
    <location>
        <begin position="141"/>
        <end position="150"/>
    </location>
</feature>
<dbReference type="Proteomes" id="UP001396898">
    <property type="component" value="Unassembled WGS sequence"/>
</dbReference>
<evidence type="ECO:0000256" key="2">
    <source>
        <dbReference type="SAM" id="MobiDB-lite"/>
    </source>
</evidence>
<feature type="region of interest" description="Disordered" evidence="2">
    <location>
        <begin position="527"/>
        <end position="622"/>
    </location>
</feature>
<protein>
    <submittedName>
        <fullName evidence="4">Spindle pole body-associated protein sad1</fullName>
    </submittedName>
</protein>
<dbReference type="EMBL" id="JAQQWI010000007">
    <property type="protein sequence ID" value="KAK8028260.1"/>
    <property type="molecule type" value="Genomic_DNA"/>
</dbReference>
<dbReference type="Gene3D" id="2.60.120.260">
    <property type="entry name" value="Galactose-binding domain-like"/>
    <property type="match status" value="1"/>
</dbReference>
<evidence type="ECO:0000313" key="4">
    <source>
        <dbReference type="EMBL" id="KAK8028260.1"/>
    </source>
</evidence>
<name>A0ABR1SA45_9PEZI</name>
<feature type="compositionally biased region" description="Polar residues" evidence="2">
    <location>
        <begin position="216"/>
        <end position="244"/>
    </location>
</feature>
<gene>
    <name evidence="4" type="ORF">PG991_005316</name>
</gene>
<dbReference type="Pfam" id="PF07738">
    <property type="entry name" value="Sad1_UNC"/>
    <property type="match status" value="1"/>
</dbReference>
<dbReference type="PROSITE" id="PS51469">
    <property type="entry name" value="SUN"/>
    <property type="match status" value="1"/>
</dbReference>
<evidence type="ECO:0000259" key="3">
    <source>
        <dbReference type="PROSITE" id="PS51469"/>
    </source>
</evidence>
<evidence type="ECO:0000256" key="1">
    <source>
        <dbReference type="SAM" id="Coils"/>
    </source>
</evidence>
<keyword evidence="5" id="KW-1185">Reference proteome</keyword>
<evidence type="ECO:0000313" key="5">
    <source>
        <dbReference type="Proteomes" id="UP001396898"/>
    </source>
</evidence>
<feature type="compositionally biased region" description="Basic and acidic residues" evidence="2">
    <location>
        <begin position="39"/>
        <end position="52"/>
    </location>
</feature>
<keyword evidence="1" id="KW-0175">Coiled coil</keyword>
<feature type="domain" description="SUN" evidence="3">
    <location>
        <begin position="947"/>
        <end position="1137"/>
    </location>
</feature>
<feature type="compositionally biased region" description="Polar residues" evidence="2">
    <location>
        <begin position="542"/>
        <end position="563"/>
    </location>
</feature>
<feature type="region of interest" description="Disordered" evidence="2">
    <location>
        <begin position="116"/>
        <end position="484"/>
    </location>
</feature>